<dbReference type="AlphaFoldDB" id="A0A811N4I4"/>
<evidence type="ECO:0000256" key="6">
    <source>
        <dbReference type="PROSITE-ProRule" id="PRU00042"/>
    </source>
</evidence>
<comment type="subcellular location">
    <subcellularLocation>
        <location evidence="1">Nucleus</location>
    </subcellularLocation>
</comment>
<dbReference type="PANTHER" id="PTHR47287">
    <property type="entry name" value="C2H2 AND C2HC ZINC FINGERS SUPERFAMILY PROTEIN"/>
    <property type="match status" value="1"/>
</dbReference>
<dbReference type="Pfam" id="PF13912">
    <property type="entry name" value="zf-C2H2_6"/>
    <property type="match status" value="1"/>
</dbReference>
<evidence type="ECO:0000256" key="3">
    <source>
        <dbReference type="ARBA" id="ARBA00022771"/>
    </source>
</evidence>
<dbReference type="SUPFAM" id="SSF57667">
    <property type="entry name" value="beta-beta-alpha zinc fingers"/>
    <property type="match status" value="1"/>
</dbReference>
<keyword evidence="10" id="KW-1185">Reference proteome</keyword>
<dbReference type="InterPro" id="IPR013087">
    <property type="entry name" value="Znf_C2H2_type"/>
</dbReference>
<keyword evidence="5" id="KW-0539">Nucleus</keyword>
<evidence type="ECO:0000313" key="10">
    <source>
        <dbReference type="Proteomes" id="UP000604825"/>
    </source>
</evidence>
<feature type="region of interest" description="Disordered" evidence="7">
    <location>
        <begin position="1"/>
        <end position="36"/>
    </location>
</feature>
<evidence type="ECO:0000256" key="7">
    <source>
        <dbReference type="SAM" id="MobiDB-lite"/>
    </source>
</evidence>
<keyword evidence="3 6" id="KW-0863">Zinc-finger</keyword>
<evidence type="ECO:0000256" key="1">
    <source>
        <dbReference type="ARBA" id="ARBA00004123"/>
    </source>
</evidence>
<name>A0A811N4I4_9POAL</name>
<dbReference type="Proteomes" id="UP000604825">
    <property type="component" value="Unassembled WGS sequence"/>
</dbReference>
<keyword evidence="2" id="KW-0479">Metal-binding</keyword>
<evidence type="ECO:0000256" key="2">
    <source>
        <dbReference type="ARBA" id="ARBA00022723"/>
    </source>
</evidence>
<dbReference type="GO" id="GO:0005634">
    <property type="term" value="C:nucleus"/>
    <property type="evidence" value="ECO:0007669"/>
    <property type="project" value="UniProtKB-SubCell"/>
</dbReference>
<sequence length="183" mass="19079">MENAPTSHAHGVSLDLRLDPSPLHRSTSAAARGAVAADHHRPGEAFACNYCHRKFHSSQALGGHQNAHKLERTLAKRSRDILAAAPPPSSPAPAVVFHHAAAPESSNRRSEFVPTTYYYGATRTAGEDDASAMAQQAAPPGVVMGWGADTAAADGGCGRLGIGLGVGHAHGRNAEEIDLSLRL</sequence>
<organism evidence="9 10">
    <name type="scientific">Miscanthus lutarioriparius</name>
    <dbReference type="NCBI Taxonomy" id="422564"/>
    <lineage>
        <taxon>Eukaryota</taxon>
        <taxon>Viridiplantae</taxon>
        <taxon>Streptophyta</taxon>
        <taxon>Embryophyta</taxon>
        <taxon>Tracheophyta</taxon>
        <taxon>Spermatophyta</taxon>
        <taxon>Magnoliopsida</taxon>
        <taxon>Liliopsida</taxon>
        <taxon>Poales</taxon>
        <taxon>Poaceae</taxon>
        <taxon>PACMAD clade</taxon>
        <taxon>Panicoideae</taxon>
        <taxon>Andropogonodae</taxon>
        <taxon>Andropogoneae</taxon>
        <taxon>Saccharinae</taxon>
        <taxon>Miscanthus</taxon>
    </lineage>
</organism>
<protein>
    <recommendedName>
        <fullName evidence="8">C2H2-type domain-containing protein</fullName>
    </recommendedName>
</protein>
<dbReference type="InterPro" id="IPR044246">
    <property type="entry name" value="ZFP3-like"/>
</dbReference>
<dbReference type="GO" id="GO:0009788">
    <property type="term" value="P:negative regulation of abscisic acid-activated signaling pathway"/>
    <property type="evidence" value="ECO:0007669"/>
    <property type="project" value="InterPro"/>
</dbReference>
<evidence type="ECO:0000256" key="5">
    <source>
        <dbReference type="ARBA" id="ARBA00023242"/>
    </source>
</evidence>
<dbReference type="OrthoDB" id="1933825at2759"/>
<dbReference type="PROSITE" id="PS50157">
    <property type="entry name" value="ZINC_FINGER_C2H2_2"/>
    <property type="match status" value="1"/>
</dbReference>
<reference evidence="9" key="1">
    <citation type="submission" date="2020-10" db="EMBL/GenBank/DDBJ databases">
        <authorList>
            <person name="Han B."/>
            <person name="Lu T."/>
            <person name="Zhao Q."/>
            <person name="Huang X."/>
            <person name="Zhao Y."/>
        </authorList>
    </citation>
    <scope>NUCLEOTIDE SEQUENCE</scope>
</reference>
<evidence type="ECO:0000313" key="9">
    <source>
        <dbReference type="EMBL" id="CAD6218164.1"/>
    </source>
</evidence>
<dbReference type="GO" id="GO:0008270">
    <property type="term" value="F:zinc ion binding"/>
    <property type="evidence" value="ECO:0007669"/>
    <property type="project" value="UniProtKB-KW"/>
</dbReference>
<dbReference type="PANTHER" id="PTHR47287:SF15">
    <property type="entry name" value="ZINC FINGER PROTEIN 3-LIKE"/>
    <property type="match status" value="1"/>
</dbReference>
<feature type="domain" description="C2H2-type" evidence="8">
    <location>
        <begin position="46"/>
        <end position="73"/>
    </location>
</feature>
<dbReference type="InterPro" id="IPR036236">
    <property type="entry name" value="Znf_C2H2_sf"/>
</dbReference>
<comment type="caution">
    <text evidence="9">The sequence shown here is derived from an EMBL/GenBank/DDBJ whole genome shotgun (WGS) entry which is preliminary data.</text>
</comment>
<dbReference type="EMBL" id="CAJGYO010000003">
    <property type="protein sequence ID" value="CAD6218164.1"/>
    <property type="molecule type" value="Genomic_DNA"/>
</dbReference>
<dbReference type="Gene3D" id="3.30.160.60">
    <property type="entry name" value="Classic Zinc Finger"/>
    <property type="match status" value="1"/>
</dbReference>
<accession>A0A811N4I4</accession>
<evidence type="ECO:0000259" key="8">
    <source>
        <dbReference type="PROSITE" id="PS50157"/>
    </source>
</evidence>
<evidence type="ECO:0000256" key="4">
    <source>
        <dbReference type="ARBA" id="ARBA00022833"/>
    </source>
</evidence>
<proteinExistence type="predicted"/>
<keyword evidence="4" id="KW-0862">Zinc</keyword>
<gene>
    <name evidence="9" type="ORF">NCGR_LOCUS12085</name>
</gene>
<dbReference type="PROSITE" id="PS00028">
    <property type="entry name" value="ZINC_FINGER_C2H2_1"/>
    <property type="match status" value="1"/>
</dbReference>